<reference evidence="1" key="2">
    <citation type="journal article" date="2023" name="BMC Genomics">
        <title>Pest status, molecular evolution, and epigenetic factors derived from the genome assembly of Frankliniella fusca, a thysanopteran phytovirus vector.</title>
        <authorList>
            <person name="Catto M.A."/>
            <person name="Labadie P.E."/>
            <person name="Jacobson A.L."/>
            <person name="Kennedy G.G."/>
            <person name="Srinivasan R."/>
            <person name="Hunt B.G."/>
        </authorList>
    </citation>
    <scope>NUCLEOTIDE SEQUENCE</scope>
    <source>
        <strain evidence="1">PL_HMW_Pooled</strain>
    </source>
</reference>
<reference evidence="1" key="1">
    <citation type="submission" date="2021-07" db="EMBL/GenBank/DDBJ databases">
        <authorList>
            <person name="Catto M.A."/>
            <person name="Jacobson A."/>
            <person name="Kennedy G."/>
            <person name="Labadie P."/>
            <person name="Hunt B.G."/>
            <person name="Srinivasan R."/>
        </authorList>
    </citation>
    <scope>NUCLEOTIDE SEQUENCE</scope>
    <source>
        <strain evidence="1">PL_HMW_Pooled</strain>
        <tissue evidence="1">Head</tissue>
    </source>
</reference>
<dbReference type="PANTHER" id="PTHR45749:SF21">
    <property type="entry name" value="DUF4371 DOMAIN-CONTAINING PROTEIN"/>
    <property type="match status" value="1"/>
</dbReference>
<gene>
    <name evidence="1" type="ORF">KUF71_009319</name>
</gene>
<comment type="caution">
    <text evidence="1">The sequence shown here is derived from an EMBL/GenBank/DDBJ whole genome shotgun (WGS) entry which is preliminary data.</text>
</comment>
<feature type="non-terminal residue" evidence="1">
    <location>
        <position position="1"/>
    </location>
</feature>
<proteinExistence type="predicted"/>
<protein>
    <submittedName>
        <fullName evidence="1">Zinc finger protein 862</fullName>
    </submittedName>
</protein>
<accession>A0AAE1LJ74</accession>
<evidence type="ECO:0000313" key="1">
    <source>
        <dbReference type="EMBL" id="KAK3920032.1"/>
    </source>
</evidence>
<dbReference type="EMBL" id="JAHWGI010000985">
    <property type="protein sequence ID" value="KAK3920032.1"/>
    <property type="molecule type" value="Genomic_DNA"/>
</dbReference>
<sequence length="208" mass="23467">MSAHYKCDKPCYATELVEDVGEQGYPLIIEESTDISMVKFMAVMIKNEIVTDFLGFIEVYRATAEALFYRLPNIWKVNGLGTDGASNLCGKYIPVYSRFRDEIPDAVLVRCVCHSLHGAASKAATQLPADLKFLVRETRNWFAKTLIIQVTALLAELHDLVLWVARKVYRPEAVPNNEQGAVVTDAQQDTLRVNLYDPQCIIPRERSL</sequence>
<keyword evidence="2" id="KW-1185">Reference proteome</keyword>
<evidence type="ECO:0000313" key="2">
    <source>
        <dbReference type="Proteomes" id="UP001219518"/>
    </source>
</evidence>
<dbReference type="Proteomes" id="UP001219518">
    <property type="component" value="Unassembled WGS sequence"/>
</dbReference>
<organism evidence="1 2">
    <name type="scientific">Frankliniella fusca</name>
    <dbReference type="NCBI Taxonomy" id="407009"/>
    <lineage>
        <taxon>Eukaryota</taxon>
        <taxon>Metazoa</taxon>
        <taxon>Ecdysozoa</taxon>
        <taxon>Arthropoda</taxon>
        <taxon>Hexapoda</taxon>
        <taxon>Insecta</taxon>
        <taxon>Pterygota</taxon>
        <taxon>Neoptera</taxon>
        <taxon>Paraneoptera</taxon>
        <taxon>Thysanoptera</taxon>
        <taxon>Terebrantia</taxon>
        <taxon>Thripoidea</taxon>
        <taxon>Thripidae</taxon>
        <taxon>Frankliniella</taxon>
    </lineage>
</organism>
<dbReference type="AlphaFoldDB" id="A0AAE1LJ74"/>
<name>A0AAE1LJ74_9NEOP</name>
<dbReference type="PANTHER" id="PTHR45749">
    <property type="match status" value="1"/>
</dbReference>